<evidence type="ECO:0000256" key="7">
    <source>
        <dbReference type="ARBA" id="ARBA00022840"/>
    </source>
</evidence>
<comment type="catalytic activity">
    <reaction evidence="8 9">
        <text>D-gluconate + ATP = 6-phospho-D-gluconate + ADP + H(+)</text>
        <dbReference type="Rhea" id="RHEA:19433"/>
        <dbReference type="ChEBI" id="CHEBI:15378"/>
        <dbReference type="ChEBI" id="CHEBI:18391"/>
        <dbReference type="ChEBI" id="CHEBI:30616"/>
        <dbReference type="ChEBI" id="CHEBI:58759"/>
        <dbReference type="ChEBI" id="CHEBI:456216"/>
        <dbReference type="EC" id="2.7.1.12"/>
    </reaction>
</comment>
<keyword evidence="7 9" id="KW-0067">ATP-binding</keyword>
<dbReference type="NCBIfam" id="TIGR01313">
    <property type="entry name" value="therm_gnt_kin"/>
    <property type="match status" value="1"/>
</dbReference>
<comment type="pathway">
    <text evidence="1">Carbohydrate acid metabolism.</text>
</comment>
<dbReference type="Gene3D" id="3.40.50.300">
    <property type="entry name" value="P-loop containing nucleotide triphosphate hydrolases"/>
    <property type="match status" value="1"/>
</dbReference>
<comment type="caution">
    <text evidence="10">The sequence shown here is derived from an EMBL/GenBank/DDBJ whole genome shotgun (WGS) entry which is preliminary data.</text>
</comment>
<evidence type="ECO:0000256" key="8">
    <source>
        <dbReference type="ARBA" id="ARBA00048090"/>
    </source>
</evidence>
<dbReference type="Pfam" id="PF13671">
    <property type="entry name" value="AAA_33"/>
    <property type="match status" value="1"/>
</dbReference>
<dbReference type="InterPro" id="IPR027417">
    <property type="entry name" value="P-loop_NTPase"/>
</dbReference>
<evidence type="ECO:0000256" key="1">
    <source>
        <dbReference type="ARBA" id="ARBA00004761"/>
    </source>
</evidence>
<keyword evidence="6 9" id="KW-0418">Kinase</keyword>
<keyword evidence="4 9" id="KW-0808">Transferase</keyword>
<dbReference type="GO" id="GO:0046316">
    <property type="term" value="F:gluconokinase activity"/>
    <property type="evidence" value="ECO:0007669"/>
    <property type="project" value="UniProtKB-EC"/>
</dbReference>
<dbReference type="AlphaFoldDB" id="A0A2W5B1Y8"/>
<dbReference type="EMBL" id="QFMX01000001">
    <property type="protein sequence ID" value="PZO76901.1"/>
    <property type="molecule type" value="Genomic_DNA"/>
</dbReference>
<dbReference type="SUPFAM" id="SSF52540">
    <property type="entry name" value="P-loop containing nucleoside triphosphate hydrolases"/>
    <property type="match status" value="1"/>
</dbReference>
<dbReference type="PANTHER" id="PTHR43442">
    <property type="entry name" value="GLUCONOKINASE-RELATED"/>
    <property type="match status" value="1"/>
</dbReference>
<evidence type="ECO:0000256" key="2">
    <source>
        <dbReference type="ARBA" id="ARBA00008420"/>
    </source>
</evidence>
<protein>
    <recommendedName>
        <fullName evidence="3 9">Gluconokinase</fullName>
        <ecNumber evidence="3 9">2.7.1.12</ecNumber>
    </recommendedName>
</protein>
<keyword evidence="5 9" id="KW-0547">Nucleotide-binding</keyword>
<evidence type="ECO:0000313" key="11">
    <source>
        <dbReference type="Proteomes" id="UP000249555"/>
    </source>
</evidence>
<name>A0A2W5B1Y8_9SPHN</name>
<dbReference type="CDD" id="cd02021">
    <property type="entry name" value="GntK"/>
    <property type="match status" value="1"/>
</dbReference>
<sequence>MGVSGSGKSTIGAALAARLGCQFLEGDAFHTPYSVAKMRAGQPLDDQDRWPWLDRVAASLHDTAASDGVAVGACSALKRIYRDRLSRMAGIPLLFVFLDTTDQDELSRRLAHRSGHYMPTSLIASQLETLEKPQLDERALTLSAGLSPDRACDVALDWILRERPVHDEERLGRAV</sequence>
<dbReference type="EC" id="2.7.1.12" evidence="3 9"/>
<comment type="similarity">
    <text evidence="2 9">Belongs to the gluconokinase GntK/GntV family.</text>
</comment>
<gene>
    <name evidence="10" type="ORF">DI640_00310</name>
</gene>
<evidence type="ECO:0000256" key="4">
    <source>
        <dbReference type="ARBA" id="ARBA00022679"/>
    </source>
</evidence>
<evidence type="ECO:0000256" key="5">
    <source>
        <dbReference type="ARBA" id="ARBA00022741"/>
    </source>
</evidence>
<evidence type="ECO:0000256" key="3">
    <source>
        <dbReference type="ARBA" id="ARBA00012054"/>
    </source>
</evidence>
<accession>A0A2W5B1Y8</accession>
<organism evidence="10 11">
    <name type="scientific">Sphingomonas taxi</name>
    <dbReference type="NCBI Taxonomy" id="1549858"/>
    <lineage>
        <taxon>Bacteria</taxon>
        <taxon>Pseudomonadati</taxon>
        <taxon>Pseudomonadota</taxon>
        <taxon>Alphaproteobacteria</taxon>
        <taxon>Sphingomonadales</taxon>
        <taxon>Sphingomonadaceae</taxon>
        <taxon>Sphingomonas</taxon>
    </lineage>
</organism>
<proteinExistence type="inferred from homology"/>
<dbReference type="GO" id="GO:0005975">
    <property type="term" value="P:carbohydrate metabolic process"/>
    <property type="evidence" value="ECO:0007669"/>
    <property type="project" value="InterPro"/>
</dbReference>
<reference evidence="10 11" key="1">
    <citation type="submission" date="2017-08" db="EMBL/GenBank/DDBJ databases">
        <title>Infants hospitalized years apart are colonized by the same room-sourced microbial strains.</title>
        <authorList>
            <person name="Brooks B."/>
            <person name="Olm M.R."/>
            <person name="Firek B.A."/>
            <person name="Baker R."/>
            <person name="Thomas B.C."/>
            <person name="Morowitz M.J."/>
            <person name="Banfield J.F."/>
        </authorList>
    </citation>
    <scope>NUCLEOTIDE SEQUENCE [LARGE SCALE GENOMIC DNA]</scope>
    <source>
        <strain evidence="10">S2_018_000_R3_119</strain>
    </source>
</reference>
<dbReference type="GO" id="GO:0005737">
    <property type="term" value="C:cytoplasm"/>
    <property type="evidence" value="ECO:0007669"/>
    <property type="project" value="TreeGrafter"/>
</dbReference>
<evidence type="ECO:0000313" key="10">
    <source>
        <dbReference type="EMBL" id="PZO76901.1"/>
    </source>
</evidence>
<evidence type="ECO:0000256" key="6">
    <source>
        <dbReference type="ARBA" id="ARBA00022777"/>
    </source>
</evidence>
<dbReference type="Proteomes" id="UP000249555">
    <property type="component" value="Unassembled WGS sequence"/>
</dbReference>
<dbReference type="InterPro" id="IPR006001">
    <property type="entry name" value="Therm_gnt_kin"/>
</dbReference>
<dbReference type="PANTHER" id="PTHR43442:SF3">
    <property type="entry name" value="GLUCONOKINASE-RELATED"/>
    <property type="match status" value="1"/>
</dbReference>
<dbReference type="GO" id="GO:0005524">
    <property type="term" value="F:ATP binding"/>
    <property type="evidence" value="ECO:0007669"/>
    <property type="project" value="UniProtKB-KW"/>
</dbReference>
<evidence type="ECO:0000256" key="9">
    <source>
        <dbReference type="RuleBase" id="RU363066"/>
    </source>
</evidence>